<evidence type="ECO:0000256" key="7">
    <source>
        <dbReference type="ARBA" id="ARBA00022824"/>
    </source>
</evidence>
<dbReference type="GO" id="GO:0005789">
    <property type="term" value="C:endoplasmic reticulum membrane"/>
    <property type="evidence" value="ECO:0007669"/>
    <property type="project" value="UniProtKB-SubCell"/>
</dbReference>
<dbReference type="GO" id="GO:0102158">
    <property type="term" value="F:very-long-chain (3R)-3-hydroxyacyl-CoA dehydratase activity"/>
    <property type="evidence" value="ECO:0007669"/>
    <property type="project" value="UniProtKB-EC"/>
</dbReference>
<dbReference type="Pfam" id="PF04387">
    <property type="entry name" value="PTPLA"/>
    <property type="match status" value="1"/>
</dbReference>
<evidence type="ECO:0000256" key="6">
    <source>
        <dbReference type="ARBA" id="ARBA00022692"/>
    </source>
</evidence>
<dbReference type="EC" id="4.2.1.134" evidence="4 16"/>
<keyword evidence="5 16" id="KW-0444">Lipid biosynthesis</keyword>
<keyword evidence="19" id="KW-1185">Reference proteome</keyword>
<reference evidence="18" key="2">
    <citation type="submission" date="2021-08" db="EMBL/GenBank/DDBJ databases">
        <authorList>
            <person name="Eriksson T."/>
        </authorList>
    </citation>
    <scope>NUCLEOTIDE SEQUENCE</scope>
    <source>
        <strain evidence="18">Stoneville</strain>
        <tissue evidence="18">Whole head</tissue>
    </source>
</reference>
<evidence type="ECO:0000256" key="16">
    <source>
        <dbReference type="RuleBase" id="RU363109"/>
    </source>
</evidence>
<dbReference type="Gene3D" id="2.60.40.790">
    <property type="match status" value="1"/>
</dbReference>
<dbReference type="InterPro" id="IPR007052">
    <property type="entry name" value="CS_dom"/>
</dbReference>
<keyword evidence="6 16" id="KW-0812">Transmembrane</keyword>
<feature type="transmembrane region" description="Helical" evidence="16">
    <location>
        <begin position="278"/>
        <end position="301"/>
    </location>
</feature>
<dbReference type="InterPro" id="IPR008978">
    <property type="entry name" value="HSP20-like_chaperone"/>
</dbReference>
<comment type="subcellular location">
    <subcellularLocation>
        <location evidence="1 16">Endoplasmic reticulum membrane</location>
        <topology evidence="1 16">Multi-pass membrane protein</topology>
    </subcellularLocation>
</comment>
<keyword evidence="11 16" id="KW-0443">Lipid metabolism</keyword>
<feature type="transmembrane region" description="Helical" evidence="16">
    <location>
        <begin position="181"/>
        <end position="199"/>
    </location>
</feature>
<dbReference type="UniPathway" id="UPA00094"/>
<feature type="transmembrane region" description="Helical" evidence="16">
    <location>
        <begin position="147"/>
        <end position="169"/>
    </location>
</feature>
<evidence type="ECO:0000256" key="1">
    <source>
        <dbReference type="ARBA" id="ARBA00004477"/>
    </source>
</evidence>
<evidence type="ECO:0000256" key="3">
    <source>
        <dbReference type="ARBA" id="ARBA00007811"/>
    </source>
</evidence>
<dbReference type="EMBL" id="JABDTM020028351">
    <property type="protein sequence ID" value="KAH0809083.1"/>
    <property type="molecule type" value="Genomic_DNA"/>
</dbReference>
<keyword evidence="12 16" id="KW-0472">Membrane</keyword>
<keyword evidence="8 16" id="KW-0276">Fatty acid metabolism</keyword>
<evidence type="ECO:0000256" key="14">
    <source>
        <dbReference type="ARBA" id="ARBA00023239"/>
    </source>
</evidence>
<dbReference type="InterPro" id="IPR007482">
    <property type="entry name" value="Tyr_Pase-like_PTPLA"/>
</dbReference>
<evidence type="ECO:0000256" key="4">
    <source>
        <dbReference type="ARBA" id="ARBA00013122"/>
    </source>
</evidence>
<name>A0A8J6H6R1_TENMO</name>
<comment type="catalytic activity">
    <reaction evidence="16">
        <text>a very-long-chain (3R)-3-hydroxyacyl-CoA = a very-long-chain (2E)-enoyl-CoA + H2O</text>
        <dbReference type="Rhea" id="RHEA:45812"/>
        <dbReference type="ChEBI" id="CHEBI:15377"/>
        <dbReference type="ChEBI" id="CHEBI:83728"/>
        <dbReference type="ChEBI" id="CHEBI:85440"/>
        <dbReference type="EC" id="4.2.1.134"/>
    </reaction>
</comment>
<dbReference type="FunFam" id="2.60.40.790:FF:000013">
    <property type="entry name" value="Very-long-chain (3R)-3-hydroxyacyl-CoA dehydratase"/>
    <property type="match status" value="1"/>
</dbReference>
<keyword evidence="10" id="KW-0175">Coiled coil</keyword>
<evidence type="ECO:0000313" key="18">
    <source>
        <dbReference type="EMBL" id="KAH0809083.1"/>
    </source>
</evidence>
<organism evidence="18 19">
    <name type="scientific">Tenebrio molitor</name>
    <name type="common">Yellow mealworm beetle</name>
    <dbReference type="NCBI Taxonomy" id="7067"/>
    <lineage>
        <taxon>Eukaryota</taxon>
        <taxon>Metazoa</taxon>
        <taxon>Ecdysozoa</taxon>
        <taxon>Arthropoda</taxon>
        <taxon>Hexapoda</taxon>
        <taxon>Insecta</taxon>
        <taxon>Pterygota</taxon>
        <taxon>Neoptera</taxon>
        <taxon>Endopterygota</taxon>
        <taxon>Coleoptera</taxon>
        <taxon>Polyphaga</taxon>
        <taxon>Cucujiformia</taxon>
        <taxon>Tenebrionidae</taxon>
        <taxon>Tenebrio</taxon>
    </lineage>
</organism>
<evidence type="ECO:0000256" key="13">
    <source>
        <dbReference type="ARBA" id="ARBA00023160"/>
    </source>
</evidence>
<comment type="pathway">
    <text evidence="2 16">Lipid metabolism; fatty acid biosynthesis.</text>
</comment>
<dbReference type="GO" id="GO:0030148">
    <property type="term" value="P:sphingolipid biosynthetic process"/>
    <property type="evidence" value="ECO:0007669"/>
    <property type="project" value="TreeGrafter"/>
</dbReference>
<evidence type="ECO:0000256" key="8">
    <source>
        <dbReference type="ARBA" id="ARBA00022832"/>
    </source>
</evidence>
<evidence type="ECO:0000256" key="5">
    <source>
        <dbReference type="ARBA" id="ARBA00022516"/>
    </source>
</evidence>
<evidence type="ECO:0000313" key="19">
    <source>
        <dbReference type="Proteomes" id="UP000719412"/>
    </source>
</evidence>
<comment type="caution">
    <text evidence="18">The sequence shown here is derived from an EMBL/GenBank/DDBJ whole genome shotgun (WGS) entry which is preliminary data.</text>
</comment>
<dbReference type="GO" id="GO:0030497">
    <property type="term" value="P:fatty acid elongation"/>
    <property type="evidence" value="ECO:0007669"/>
    <property type="project" value="TreeGrafter"/>
</dbReference>
<comment type="similarity">
    <text evidence="3 16">Belongs to the very long-chain fatty acids dehydratase HACD family.</text>
</comment>
<dbReference type="PANTHER" id="PTHR11035">
    <property type="entry name" value="VERY-LONG-CHAIN (3R)-3-HYDROXYACYL-COA DEHYDRATASE"/>
    <property type="match status" value="1"/>
</dbReference>
<dbReference type="Proteomes" id="UP000719412">
    <property type="component" value="Unassembled WGS sequence"/>
</dbReference>
<keyword evidence="14 16" id="KW-0456">Lyase</keyword>
<comment type="function">
    <text evidence="16">Catalyzes the third of the four reactions of the long-chain fatty acids elongation cycle. This endoplasmic reticulum-bound enzymatic process, allows the addition of two carbons to the chain of long- and very long-chain fatty acids/VLCFAs per cycle. This enzyme catalyzes the dehydration of the 3-hydroxyacyl-CoA intermediate into trans-2,3-enoyl-CoA, within each cycle of fatty acid elongation. Thereby, it participates to the production of VLCFAs of different chain lengths that are involved in multiple biological processes as precursors of membrane lipids and lipid mediators.</text>
</comment>
<evidence type="ECO:0000256" key="15">
    <source>
        <dbReference type="ARBA" id="ARBA00025733"/>
    </source>
</evidence>
<evidence type="ECO:0000256" key="11">
    <source>
        <dbReference type="ARBA" id="ARBA00023098"/>
    </source>
</evidence>
<dbReference type="PANTHER" id="PTHR11035:SF35">
    <property type="entry name" value="VERY-LONG-CHAIN (3R)-3-HYDROXYACYL-COA DEHYDRATASE"/>
    <property type="match status" value="1"/>
</dbReference>
<feature type="transmembrane region" description="Helical" evidence="16">
    <location>
        <begin position="321"/>
        <end position="343"/>
    </location>
</feature>
<evidence type="ECO:0000256" key="9">
    <source>
        <dbReference type="ARBA" id="ARBA00022989"/>
    </source>
</evidence>
<evidence type="ECO:0000256" key="12">
    <source>
        <dbReference type="ARBA" id="ARBA00023136"/>
    </source>
</evidence>
<feature type="transmembrane region" description="Helical" evidence="16">
    <location>
        <begin position="211"/>
        <end position="231"/>
    </location>
</feature>
<evidence type="ECO:0000259" key="17">
    <source>
        <dbReference type="PROSITE" id="PS51203"/>
    </source>
</evidence>
<proteinExistence type="inferred from homology"/>
<keyword evidence="7 16" id="KW-0256">Endoplasmic reticulum</keyword>
<reference evidence="18" key="1">
    <citation type="journal article" date="2020" name="J Insects Food Feed">
        <title>The yellow mealworm (Tenebrio molitor) genome: a resource for the emerging insects as food and feed industry.</title>
        <authorList>
            <person name="Eriksson T."/>
            <person name="Andere A."/>
            <person name="Kelstrup H."/>
            <person name="Emery V."/>
            <person name="Picard C."/>
        </authorList>
    </citation>
    <scope>NUCLEOTIDE SEQUENCE</scope>
    <source>
        <strain evidence="18">Stoneville</strain>
        <tissue evidence="18">Whole head</tissue>
    </source>
</reference>
<comment type="similarity">
    <text evidence="15">Belongs to the p23/wos2 family.</text>
</comment>
<dbReference type="GO" id="GO:0042761">
    <property type="term" value="P:very long-chain fatty acid biosynthetic process"/>
    <property type="evidence" value="ECO:0007669"/>
    <property type="project" value="TreeGrafter"/>
</dbReference>
<dbReference type="AlphaFoldDB" id="A0A8J6H6R1"/>
<feature type="domain" description="CS" evidence="17">
    <location>
        <begin position="3"/>
        <end position="93"/>
    </location>
</feature>
<dbReference type="PROSITE" id="PS51203">
    <property type="entry name" value="CS"/>
    <property type="match status" value="1"/>
</dbReference>
<keyword evidence="9 16" id="KW-1133">Transmembrane helix</keyword>
<evidence type="ECO:0000256" key="2">
    <source>
        <dbReference type="ARBA" id="ARBA00005194"/>
    </source>
</evidence>
<gene>
    <name evidence="18" type="ORF">GEV33_013706</name>
</gene>
<protein>
    <recommendedName>
        <fullName evidence="4 16">Very-long-chain (3R)-3-hydroxyacyl-CoA dehydratase</fullName>
        <ecNumber evidence="4 16">4.2.1.134</ecNumber>
    </recommendedName>
</protein>
<feature type="transmembrane region" description="Helical" evidence="16">
    <location>
        <begin position="237"/>
        <end position="257"/>
    </location>
</feature>
<dbReference type="SUPFAM" id="SSF49764">
    <property type="entry name" value="HSP20-like chaperones"/>
    <property type="match status" value="1"/>
</dbReference>
<keyword evidence="13 16" id="KW-0275">Fatty acid biosynthesis</keyword>
<evidence type="ECO:0000256" key="10">
    <source>
        <dbReference type="ARBA" id="ARBA00023054"/>
    </source>
</evidence>
<dbReference type="CDD" id="cd06465">
    <property type="entry name" value="p23_hB-ind1_like"/>
    <property type="match status" value="1"/>
</dbReference>
<sequence length="372" mass="43605">MSVLSPFVFWAQNEKNIFIKVDLKDVKDPDITIEKRRLQFQSKGVGARGLNDYAFTIDFNSDIDVKESVYKVTDNRVDFTVSKLEKGWWPRLLSQPQKPFWLKIDHDRFQSEDMDDEVADIRDDYPNLYEKLQKEEFGYKKEDFKKVYLSLYNLFMYVGFMYVVCVLSVRYLKDGSDSFPGTYAAVGPAMCFLHLIQILEIMHPMFGYVKGGLLIPLLQIGGRLFTLIVMLEFEPRLQVMPVVFYLFMTWSAIEIIRYPYYMSRLIKKENGLLTWLRYTAWIVCYPIGFVCEGVIIFRNLIFMEQDNSWTISLTTPFDLTLRLSTVLRMYLLFLMIPAMYALISHMYKARKQKIGPRSPKKARVKKTIGGSA</sequence>
<accession>A0A8J6H6R1</accession>
<dbReference type="Pfam" id="PF04969">
    <property type="entry name" value="CS"/>
    <property type="match status" value="1"/>
</dbReference>